<dbReference type="PATRIC" id="fig|545.12.peg.2766"/>
<evidence type="ECO:0000256" key="5">
    <source>
        <dbReference type="ARBA" id="ARBA00023136"/>
    </source>
</evidence>
<dbReference type="RefSeq" id="WP_049010604.1">
    <property type="nucleotide sequence ID" value="NZ_ABTEQQ020000001.1"/>
</dbReference>
<dbReference type="Proteomes" id="UP000807555">
    <property type="component" value="Unassembled WGS sequence"/>
</dbReference>
<keyword evidence="8" id="KW-0547">Nucleotide-binding</keyword>
<evidence type="ECO:0000256" key="3">
    <source>
        <dbReference type="ARBA" id="ARBA00022692"/>
    </source>
</evidence>
<keyword evidence="2" id="KW-1003">Cell membrane</keyword>
<evidence type="ECO:0000313" key="8">
    <source>
        <dbReference type="EMBL" id="MBJ9868020.1"/>
    </source>
</evidence>
<dbReference type="Proteomes" id="UP000282299">
    <property type="component" value="Unassembled WGS sequence"/>
</dbReference>
<accession>A0A078LKD9</accession>
<sequence length="368" mass="39954">MTTVQLQAPATTRKFWSGMTLFCIALLIAPVVASQLGGNYWVRVIDFALLYIMLALGLNIVVGYTGLLDMGFIAFYAVGAYLAALLASPHLSEVFPILTVWFPDGLHTSYLLIVPAAALVAAVCGILLGAPTLKLRGDYLAIVTLGFGEIIRILMRNLDRPVNITNGAKGITGVDTLNLFGLKFSGVYHWLGFKVPALWLWYYLLMLVIVAIIFVCLRLQHSRIGRAWHAIREDEDVARAMGINVRNYKLLAFAMGASFGGVAGALFGAFQGFVSPESFTLQESIAVLAMVVLGGMGHIPGVILGAVLLTALPELLRSQAAPVQQMLFGTVLIDPEILRQLFYGLALVLVMLVRPSGIWPVRHKEVKA</sequence>
<gene>
    <name evidence="7" type="primary">livM_1</name>
    <name evidence="7" type="ORF">BN1086_02744</name>
    <name evidence="9" type="ORF">EGS84_22275</name>
    <name evidence="8" type="ORF">I5687_08685</name>
</gene>
<dbReference type="GO" id="GO:0005524">
    <property type="term" value="F:ATP binding"/>
    <property type="evidence" value="ECO:0007669"/>
    <property type="project" value="UniProtKB-KW"/>
</dbReference>
<feature type="transmembrane region" description="Helical" evidence="6">
    <location>
        <begin position="250"/>
        <end position="273"/>
    </location>
</feature>
<evidence type="ECO:0000313" key="7">
    <source>
        <dbReference type="EMBL" id="CDZ84589.1"/>
    </source>
</evidence>
<comment type="subcellular location">
    <subcellularLocation>
        <location evidence="1">Cell inner membrane</location>
        <topology evidence="1">Multi-pass membrane protein</topology>
    </subcellularLocation>
</comment>
<protein>
    <submittedName>
        <fullName evidence="8">ABC transporter ATP-binding protein</fullName>
    </submittedName>
    <submittedName>
        <fullName evidence="7">Leucine/isoleucine/valine transporter permease subunit</fullName>
    </submittedName>
</protein>
<dbReference type="PANTHER" id="PTHR30482">
    <property type="entry name" value="HIGH-AFFINITY BRANCHED-CHAIN AMINO ACID TRANSPORT SYSTEM PERMEASE"/>
    <property type="match status" value="1"/>
</dbReference>
<feature type="transmembrane region" description="Helical" evidence="6">
    <location>
        <begin position="285"/>
        <end position="309"/>
    </location>
</feature>
<dbReference type="EMBL" id="RKIT01000002">
    <property type="protein sequence ID" value="RSC19482.1"/>
    <property type="molecule type" value="Genomic_DNA"/>
</dbReference>
<feature type="transmembrane region" description="Helical" evidence="6">
    <location>
        <begin position="111"/>
        <end position="130"/>
    </location>
</feature>
<dbReference type="InterPro" id="IPR043428">
    <property type="entry name" value="LivM-like"/>
</dbReference>
<keyword evidence="4 6" id="KW-1133">Transmembrane helix</keyword>
<evidence type="ECO:0000256" key="1">
    <source>
        <dbReference type="ARBA" id="ARBA00004429"/>
    </source>
</evidence>
<feature type="transmembrane region" description="Helical" evidence="6">
    <location>
        <begin position="73"/>
        <end position="91"/>
    </location>
</feature>
<dbReference type="EMBL" id="LK931336">
    <property type="protein sequence ID" value="CDZ84589.1"/>
    <property type="molecule type" value="Genomic_DNA"/>
</dbReference>
<dbReference type="EMBL" id="JADVNV010000003">
    <property type="protein sequence ID" value="MBJ9868020.1"/>
    <property type="molecule type" value="Genomic_DNA"/>
</dbReference>
<organism evidence="7">
    <name type="scientific">Citrobacter koseri</name>
    <name type="common">Citrobacter diversus</name>
    <dbReference type="NCBI Taxonomy" id="545"/>
    <lineage>
        <taxon>Bacteria</taxon>
        <taxon>Pseudomonadati</taxon>
        <taxon>Pseudomonadota</taxon>
        <taxon>Gammaproteobacteria</taxon>
        <taxon>Enterobacterales</taxon>
        <taxon>Enterobacteriaceae</taxon>
        <taxon>Citrobacter</taxon>
    </lineage>
</organism>
<dbReference type="InterPro" id="IPR001851">
    <property type="entry name" value="ABC_transp_permease"/>
</dbReference>
<dbReference type="GO" id="GO:0015658">
    <property type="term" value="F:branched-chain amino acid transmembrane transporter activity"/>
    <property type="evidence" value="ECO:0007669"/>
    <property type="project" value="InterPro"/>
</dbReference>
<feature type="transmembrane region" description="Helical" evidence="6">
    <location>
        <begin position="40"/>
        <end position="61"/>
    </location>
</feature>
<keyword evidence="8" id="KW-0067">ATP-binding</keyword>
<name>A0A078LKD9_CITKO</name>
<feature type="transmembrane region" description="Helical" evidence="6">
    <location>
        <begin position="200"/>
        <end position="219"/>
    </location>
</feature>
<dbReference type="AlphaFoldDB" id="A0A078LKD9"/>
<reference evidence="10" key="2">
    <citation type="submission" date="2018-10" db="EMBL/GenBank/DDBJ databases">
        <title>FDA dAtabase for Regulatory Grade micrObial Sequences (FDA-ARGOS): Supporting development and validation of Infectious Disease Dx tests.</title>
        <authorList>
            <person name="Goldberg B."/>
            <person name="Campos J."/>
            <person name="Tallon L."/>
            <person name="Sadzewicz L."/>
            <person name="Zhao X."/>
            <person name="Vavikolanu K."/>
            <person name="Mehta A."/>
            <person name="Aluvathingal J."/>
            <person name="Nadendla S."/>
            <person name="Geyer C."/>
            <person name="Nandy P."/>
            <person name="Yan Y."/>
            <person name="Sichtig H."/>
        </authorList>
    </citation>
    <scope>NUCLEOTIDE SEQUENCE [LARGE SCALE GENOMIC DNA]</scope>
    <source>
        <strain evidence="10">FDAARGOS_526</strain>
    </source>
</reference>
<evidence type="ECO:0000313" key="9">
    <source>
        <dbReference type="EMBL" id="RSC19482.1"/>
    </source>
</evidence>
<reference evidence="7" key="1">
    <citation type="submission" date="2014-06" db="EMBL/GenBank/DDBJ databases">
        <authorList>
            <person name="Urmite Genomes Urmite Genomes"/>
        </authorList>
    </citation>
    <scope>NUCLEOTIDE SEQUENCE</scope>
</reference>
<dbReference type="PANTHER" id="PTHR30482:SF10">
    <property type="entry name" value="HIGH-AFFINITY BRANCHED-CHAIN AMINO ACID TRANSPORT PROTEIN BRAE"/>
    <property type="match status" value="1"/>
</dbReference>
<reference evidence="9" key="3">
    <citation type="submission" date="2018-10" db="EMBL/GenBank/DDBJ databases">
        <title>FDA dAtabase for Regulatory Grade micrObial Sequences (FDA-ARGOS): Supporting development and validation of Infectious Disease Dx tests.</title>
        <authorList>
            <person name="Campos J."/>
            <person name="Goldberg B."/>
            <person name="Tallon L.J."/>
            <person name="Sadzewicz L."/>
            <person name="Zhao X."/>
            <person name="Vavikolanu K."/>
            <person name="Mehta A."/>
            <person name="Aluvathingal J."/>
            <person name="Nadendla S."/>
            <person name="Geyer C."/>
            <person name="Nandy P."/>
            <person name="Yan Y."/>
            <person name="Sichtig H."/>
        </authorList>
    </citation>
    <scope>NUCLEOTIDE SEQUENCE</scope>
    <source>
        <strain evidence="9">FDAARGOS_526</strain>
    </source>
</reference>
<feature type="transmembrane region" description="Helical" evidence="6">
    <location>
        <begin position="15"/>
        <end position="34"/>
    </location>
</feature>
<keyword evidence="5 6" id="KW-0472">Membrane</keyword>
<dbReference type="CDD" id="cd06581">
    <property type="entry name" value="TM_PBP1_LivM_like"/>
    <property type="match status" value="1"/>
</dbReference>
<dbReference type="GO" id="GO:0005886">
    <property type="term" value="C:plasma membrane"/>
    <property type="evidence" value="ECO:0007669"/>
    <property type="project" value="UniProtKB-SubCell"/>
</dbReference>
<evidence type="ECO:0000256" key="4">
    <source>
        <dbReference type="ARBA" id="ARBA00022989"/>
    </source>
</evidence>
<evidence type="ECO:0000256" key="2">
    <source>
        <dbReference type="ARBA" id="ARBA00022475"/>
    </source>
</evidence>
<dbReference type="Pfam" id="PF02653">
    <property type="entry name" value="BPD_transp_2"/>
    <property type="match status" value="1"/>
</dbReference>
<evidence type="ECO:0000313" key="10">
    <source>
        <dbReference type="Proteomes" id="UP000282299"/>
    </source>
</evidence>
<proteinExistence type="predicted"/>
<reference evidence="8" key="4">
    <citation type="submission" date="2020-11" db="EMBL/GenBank/DDBJ databases">
        <title>Enhanced detection system for hospital associated transmission using whole genome sequencing surveillance.</title>
        <authorList>
            <person name="Harrison L.H."/>
            <person name="Van Tyne D."/>
            <person name="Marsh J.W."/>
            <person name="Griffith M.P."/>
            <person name="Snyder D.J."/>
            <person name="Cooper V.S."/>
            <person name="Mustapha M."/>
        </authorList>
    </citation>
    <scope>NUCLEOTIDE SEQUENCE</scope>
    <source>
        <strain evidence="8">CB00014</strain>
    </source>
</reference>
<evidence type="ECO:0000256" key="6">
    <source>
        <dbReference type="SAM" id="Phobius"/>
    </source>
</evidence>
<keyword evidence="3 6" id="KW-0812">Transmembrane</keyword>